<dbReference type="PROSITE" id="PS00409">
    <property type="entry name" value="PROKAR_NTER_METHYL"/>
    <property type="match status" value="1"/>
</dbReference>
<dbReference type="GeneID" id="94553391"/>
<evidence type="ECO:0000256" key="3">
    <source>
        <dbReference type="SAM" id="Phobius"/>
    </source>
</evidence>
<evidence type="ECO:0000256" key="2">
    <source>
        <dbReference type="ARBA" id="ARBA00023287"/>
    </source>
</evidence>
<name>A0A6G7WIP0_9LACT</name>
<evidence type="ECO:0000256" key="1">
    <source>
        <dbReference type="ARBA" id="ARBA00004241"/>
    </source>
</evidence>
<dbReference type="GO" id="GO:0030420">
    <property type="term" value="P:establishment of competence for transformation"/>
    <property type="evidence" value="ECO:0007669"/>
    <property type="project" value="UniProtKB-KW"/>
</dbReference>
<gene>
    <name evidence="4" type="ORF">G7058_08860</name>
</gene>
<reference evidence="4 5" key="1">
    <citation type="journal article" date="2017" name="Int. J. Syst. Evol. Microbiol.">
        <title>Jeotgalibaca porci sp. nov. and Jeotgalibaca arthritidis sp. nov., isolated from pigs, and emended description of the genus Jeotgalibaca.</title>
        <authorList>
            <person name="Zamora L."/>
            <person name="Perez-Sancho M."/>
            <person name="Dominguez L."/>
            <person name="Fernandez-Garayzabal J.F."/>
            <person name="Vela A.I."/>
        </authorList>
    </citation>
    <scope>NUCLEOTIDE SEQUENCE [LARGE SCALE GENOMIC DNA]</scope>
    <source>
        <strain evidence="4 5">CCUG 69148</strain>
    </source>
</reference>
<evidence type="ECO:0000313" key="5">
    <source>
        <dbReference type="Proteomes" id="UP000501830"/>
    </source>
</evidence>
<protein>
    <submittedName>
        <fullName evidence="4">Prepilin-type N-terminal cleavage/methylation domain-containing protein</fullName>
    </submittedName>
</protein>
<dbReference type="InterPro" id="IPR012902">
    <property type="entry name" value="N_methyl_site"/>
</dbReference>
<keyword evidence="2" id="KW-0178">Competence</keyword>
<feature type="transmembrane region" description="Helical" evidence="3">
    <location>
        <begin position="21"/>
        <end position="43"/>
    </location>
</feature>
<comment type="subcellular location">
    <subcellularLocation>
        <location evidence="1">Cell surface</location>
    </subcellularLocation>
</comment>
<keyword evidence="3" id="KW-1133">Transmembrane helix</keyword>
<proteinExistence type="predicted"/>
<dbReference type="RefSeq" id="WP_166063196.1">
    <property type="nucleotide sequence ID" value="NZ_CP049889.1"/>
</dbReference>
<dbReference type="GO" id="GO:0009986">
    <property type="term" value="C:cell surface"/>
    <property type="evidence" value="ECO:0007669"/>
    <property type="project" value="UniProtKB-SubCell"/>
</dbReference>
<keyword evidence="5" id="KW-1185">Reference proteome</keyword>
<accession>A0A6G7WIP0</accession>
<dbReference type="EMBL" id="CP049889">
    <property type="protein sequence ID" value="QIK52133.1"/>
    <property type="molecule type" value="Genomic_DNA"/>
</dbReference>
<dbReference type="Proteomes" id="UP000501830">
    <property type="component" value="Chromosome"/>
</dbReference>
<dbReference type="Pfam" id="PF07963">
    <property type="entry name" value="N_methyl"/>
    <property type="match status" value="1"/>
</dbReference>
<keyword evidence="3" id="KW-0472">Membrane</keyword>
<dbReference type="AlphaFoldDB" id="A0A6G7WIP0"/>
<evidence type="ECO:0000313" key="4">
    <source>
        <dbReference type="EMBL" id="QIK52133.1"/>
    </source>
</evidence>
<sequence>MRRWKQDCRLRNEAGFTLVELLASLAVLSLIIGLIGSVTMFGLKQYDQQVYVAEQSNDYAYALTVLSKEVRSAEEVVISAGSITVDGVVFAQSGSQLVKTTQSGKEILADNVKTGGFQVVENTDKTIGITLENAQTDVKQKMYETTIYLRR</sequence>
<dbReference type="NCBIfam" id="TIGR02532">
    <property type="entry name" value="IV_pilin_GFxxxE"/>
    <property type="match status" value="1"/>
</dbReference>
<organism evidence="4 5">
    <name type="scientific">Jeotgalibaca porci</name>
    <dbReference type="NCBI Taxonomy" id="1868793"/>
    <lineage>
        <taxon>Bacteria</taxon>
        <taxon>Bacillati</taxon>
        <taxon>Bacillota</taxon>
        <taxon>Bacilli</taxon>
        <taxon>Lactobacillales</taxon>
        <taxon>Carnobacteriaceae</taxon>
        <taxon>Jeotgalibaca</taxon>
    </lineage>
</organism>
<keyword evidence="3" id="KW-0812">Transmembrane</keyword>
<dbReference type="KEGG" id="jpo:G7058_08860"/>